<comment type="subcellular location">
    <subcellularLocation>
        <location evidence="1">Membrane</location>
        <topology evidence="1">Multi-pass membrane protein</topology>
    </subcellularLocation>
</comment>
<feature type="transmembrane region" description="Helical" evidence="7">
    <location>
        <begin position="242"/>
        <end position="267"/>
    </location>
</feature>
<keyword evidence="3 9" id="KW-0808">Transferase</keyword>
<evidence type="ECO:0000256" key="1">
    <source>
        <dbReference type="ARBA" id="ARBA00004141"/>
    </source>
</evidence>
<dbReference type="SUPFAM" id="SSF53448">
    <property type="entry name" value="Nucleotide-diphospho-sugar transferases"/>
    <property type="match status" value="1"/>
</dbReference>
<reference evidence="9 10" key="1">
    <citation type="submission" date="2019-09" db="EMBL/GenBank/DDBJ databases">
        <title>Complete genome sequence of Sporolactobacillus terrae 70-3.</title>
        <authorList>
            <person name="Tanaka N."/>
            <person name="Shiwa Y."/>
            <person name="Fujita N."/>
            <person name="Tanasupawat S."/>
        </authorList>
    </citation>
    <scope>NUCLEOTIDE SEQUENCE [LARGE SCALE GENOMIC DNA]</scope>
    <source>
        <strain evidence="9 10">70-3</strain>
    </source>
</reference>
<dbReference type="PANTHER" id="PTHR48090">
    <property type="entry name" value="UNDECAPRENYL-PHOSPHATE 4-DEOXY-4-FORMAMIDO-L-ARABINOSE TRANSFERASE-RELATED"/>
    <property type="match status" value="1"/>
</dbReference>
<dbReference type="InterPro" id="IPR029044">
    <property type="entry name" value="Nucleotide-diphossugar_trans"/>
</dbReference>
<evidence type="ECO:0000256" key="2">
    <source>
        <dbReference type="ARBA" id="ARBA00022676"/>
    </source>
</evidence>
<keyword evidence="6 7" id="KW-0472">Membrane</keyword>
<dbReference type="GO" id="GO:0005886">
    <property type="term" value="C:plasma membrane"/>
    <property type="evidence" value="ECO:0007669"/>
    <property type="project" value="TreeGrafter"/>
</dbReference>
<feature type="transmembrane region" description="Helical" evidence="7">
    <location>
        <begin position="279"/>
        <end position="299"/>
    </location>
</feature>
<dbReference type="PANTHER" id="PTHR48090:SF1">
    <property type="entry name" value="PROPHAGE BACTOPRENOL GLUCOSYL TRANSFERASE HOMOLOG"/>
    <property type="match status" value="1"/>
</dbReference>
<dbReference type="AlphaFoldDB" id="A0A5K7WW46"/>
<keyword evidence="2" id="KW-0328">Glycosyltransferase</keyword>
<evidence type="ECO:0000256" key="4">
    <source>
        <dbReference type="ARBA" id="ARBA00022692"/>
    </source>
</evidence>
<dbReference type="Gene3D" id="3.90.550.10">
    <property type="entry name" value="Spore Coat Polysaccharide Biosynthesis Protein SpsA, Chain A"/>
    <property type="match status" value="1"/>
</dbReference>
<sequence length="323" mass="36597">MVTMNEETLLSIVVPCYNEEAVLPETFKKLSEQLRDLKISGKIDQSSFIVFVDDGSTDRTWALIREKAETDACIQGVKLSRNFGHQHALIAGMETVSNQADCVITIDADLQDDVRAIHALIDKYHEGFDVVYGVRKSRDQDSFFKRNSALVFYKLMAKMGVKLVPNHADFRLLSRRAVQAFKRYQEENVFIRGIIPLLGFKSAKVYYDRRKRYAGTSKYPLKKMLAFAADGITSFSIVPIQLVMNIGFFFVLIGTGIAAYALINWLLGHTISGWTSLILSIWLIGGMQLIAIGVIGEYIGKIFTETKKRPRYTIEITTWNKNK</sequence>
<dbReference type="CDD" id="cd04187">
    <property type="entry name" value="DPM1_like_bac"/>
    <property type="match status" value="1"/>
</dbReference>
<proteinExistence type="predicted"/>
<dbReference type="InterPro" id="IPR050256">
    <property type="entry name" value="Glycosyltransferase_2"/>
</dbReference>
<keyword evidence="4 7" id="KW-0812">Transmembrane</keyword>
<dbReference type="EMBL" id="AP021853">
    <property type="protein sequence ID" value="BBN98502.1"/>
    <property type="molecule type" value="Genomic_DNA"/>
</dbReference>
<dbReference type="Pfam" id="PF00535">
    <property type="entry name" value="Glycos_transf_2"/>
    <property type="match status" value="1"/>
</dbReference>
<evidence type="ECO:0000256" key="3">
    <source>
        <dbReference type="ARBA" id="ARBA00022679"/>
    </source>
</evidence>
<protein>
    <submittedName>
        <fullName evidence="9">Putative glycosyltransferase YkoT</fullName>
    </submittedName>
</protein>
<evidence type="ECO:0000256" key="6">
    <source>
        <dbReference type="ARBA" id="ARBA00023136"/>
    </source>
</evidence>
<name>A0A5K7WW46_9BACL</name>
<feature type="domain" description="Glycosyltransferase 2-like" evidence="8">
    <location>
        <begin position="11"/>
        <end position="178"/>
    </location>
</feature>
<dbReference type="InterPro" id="IPR001173">
    <property type="entry name" value="Glyco_trans_2-like"/>
</dbReference>
<gene>
    <name evidence="9" type="primary">ykoT</name>
    <name evidence="9" type="ORF">St703_12070</name>
</gene>
<evidence type="ECO:0000313" key="9">
    <source>
        <dbReference type="EMBL" id="BBN98502.1"/>
    </source>
</evidence>
<dbReference type="RefSeq" id="WP_172968959.1">
    <property type="nucleotide sequence ID" value="NZ_AP021853.1"/>
</dbReference>
<dbReference type="Proteomes" id="UP000326951">
    <property type="component" value="Chromosome"/>
</dbReference>
<keyword evidence="5 7" id="KW-1133">Transmembrane helix</keyword>
<dbReference type="GO" id="GO:0016757">
    <property type="term" value="F:glycosyltransferase activity"/>
    <property type="evidence" value="ECO:0007669"/>
    <property type="project" value="UniProtKB-KW"/>
</dbReference>
<evidence type="ECO:0000259" key="8">
    <source>
        <dbReference type="Pfam" id="PF00535"/>
    </source>
</evidence>
<evidence type="ECO:0000256" key="7">
    <source>
        <dbReference type="SAM" id="Phobius"/>
    </source>
</evidence>
<organism evidence="9 10">
    <name type="scientific">Sporolactobacillus terrae</name>
    <dbReference type="NCBI Taxonomy" id="269673"/>
    <lineage>
        <taxon>Bacteria</taxon>
        <taxon>Bacillati</taxon>
        <taxon>Bacillota</taxon>
        <taxon>Bacilli</taxon>
        <taxon>Bacillales</taxon>
        <taxon>Sporolactobacillaceae</taxon>
        <taxon>Sporolactobacillus</taxon>
    </lineage>
</organism>
<evidence type="ECO:0000313" key="10">
    <source>
        <dbReference type="Proteomes" id="UP000326951"/>
    </source>
</evidence>
<accession>A0A5K7WW46</accession>
<evidence type="ECO:0000256" key="5">
    <source>
        <dbReference type="ARBA" id="ARBA00022989"/>
    </source>
</evidence>